<evidence type="ECO:0000313" key="4">
    <source>
        <dbReference type="EMBL" id="CUG89554.1"/>
    </source>
</evidence>
<dbReference type="AlphaFoldDB" id="A0A0S4JKP2"/>
<keyword evidence="2" id="KW-0479">Metal-binding</keyword>
<proteinExistence type="predicted"/>
<dbReference type="EMBL" id="CYKH01001749">
    <property type="protein sequence ID" value="CUG89554.1"/>
    <property type="molecule type" value="Genomic_DNA"/>
</dbReference>
<dbReference type="SUPFAM" id="SSF51197">
    <property type="entry name" value="Clavaminate synthase-like"/>
    <property type="match status" value="1"/>
</dbReference>
<keyword evidence="4" id="KW-0560">Oxidoreductase</keyword>
<dbReference type="OMA" id="TRNIMAP"/>
<dbReference type="OrthoDB" id="445007at2759"/>
<dbReference type="GO" id="GO:0046872">
    <property type="term" value="F:metal ion binding"/>
    <property type="evidence" value="ECO:0007669"/>
    <property type="project" value="UniProtKB-KW"/>
</dbReference>
<dbReference type="Pfam" id="PF05721">
    <property type="entry name" value="PhyH"/>
    <property type="match status" value="1"/>
</dbReference>
<evidence type="ECO:0000256" key="3">
    <source>
        <dbReference type="ARBA" id="ARBA00023004"/>
    </source>
</evidence>
<dbReference type="VEuPathDB" id="TriTrypDB:BSAL_22030"/>
<keyword evidence="3" id="KW-0408">Iron</keyword>
<name>A0A0S4JKP2_BODSA</name>
<dbReference type="Proteomes" id="UP000051952">
    <property type="component" value="Unassembled WGS sequence"/>
</dbReference>
<accession>A0A0S4JKP2</accession>
<comment type="cofactor">
    <cofactor evidence="1">
        <name>Fe cation</name>
        <dbReference type="ChEBI" id="CHEBI:24875"/>
    </cofactor>
</comment>
<dbReference type="Gene3D" id="2.60.120.620">
    <property type="entry name" value="q2cbj1_9rhob like domain"/>
    <property type="match status" value="1"/>
</dbReference>
<evidence type="ECO:0000313" key="5">
    <source>
        <dbReference type="Proteomes" id="UP000051952"/>
    </source>
</evidence>
<evidence type="ECO:0000256" key="1">
    <source>
        <dbReference type="ARBA" id="ARBA00001962"/>
    </source>
</evidence>
<dbReference type="InterPro" id="IPR008775">
    <property type="entry name" value="Phytyl_CoA_dOase-like"/>
</dbReference>
<dbReference type="PANTHER" id="PTHR20883">
    <property type="entry name" value="PHYTANOYL-COA DIOXYGENASE DOMAIN CONTAINING 1"/>
    <property type="match status" value="1"/>
</dbReference>
<reference evidence="5" key="1">
    <citation type="submission" date="2015-09" db="EMBL/GenBank/DDBJ databases">
        <authorList>
            <consortium name="Pathogen Informatics"/>
        </authorList>
    </citation>
    <scope>NUCLEOTIDE SEQUENCE [LARGE SCALE GENOMIC DNA]</scope>
    <source>
        <strain evidence="5">Lake Konstanz</strain>
    </source>
</reference>
<protein>
    <submittedName>
        <fullName evidence="4">Phytanoyl-CoA dioxygenase, putative</fullName>
    </submittedName>
</protein>
<sequence>MMRLATRASCAQQLHSVAIRSTAAAAAVSATPAITSSAPFVSRFGAFRTFTDEHLNTFHNDGIVCIPSFVPAAYTDYLRASLEKTVEAEAERRKAEGASSQKVTSFSAEGTAKNAYLSDAYFLESGDKIRYFLEPGQTEVSVGALNKVAHALHTDGGAFQEFTSHQSFRSIARRLGISQPSVVQSMYILKPPRVGTAVGAHQDSTWIHSTPLSCVAMWVALDDSTIHNSCLLALKGSHKTHVPLSSKASLINGESVLSGPLPNVPLEAMSPLECPKGSLVLFTGQTVHGSLGNLSDKQRHAYTFHMVDDSAVWSENNWFGKHLARLAL</sequence>
<dbReference type="GO" id="GO:0051213">
    <property type="term" value="F:dioxygenase activity"/>
    <property type="evidence" value="ECO:0007669"/>
    <property type="project" value="UniProtKB-KW"/>
</dbReference>
<dbReference type="PANTHER" id="PTHR20883:SF15">
    <property type="entry name" value="PHYTANOYL-COA DIOXYGENASE DOMAIN-CONTAINING PROTEIN 1"/>
    <property type="match status" value="1"/>
</dbReference>
<evidence type="ECO:0000256" key="2">
    <source>
        <dbReference type="ARBA" id="ARBA00022723"/>
    </source>
</evidence>
<gene>
    <name evidence="4" type="ORF">BSAL_22030</name>
</gene>
<keyword evidence="4" id="KW-0223">Dioxygenase</keyword>
<keyword evidence="5" id="KW-1185">Reference proteome</keyword>
<organism evidence="4 5">
    <name type="scientific">Bodo saltans</name>
    <name type="common">Flagellated protozoan</name>
    <dbReference type="NCBI Taxonomy" id="75058"/>
    <lineage>
        <taxon>Eukaryota</taxon>
        <taxon>Discoba</taxon>
        <taxon>Euglenozoa</taxon>
        <taxon>Kinetoplastea</taxon>
        <taxon>Metakinetoplastina</taxon>
        <taxon>Eubodonida</taxon>
        <taxon>Bodonidae</taxon>
        <taxon>Bodo</taxon>
    </lineage>
</organism>